<dbReference type="Proteomes" id="UP000078492">
    <property type="component" value="Unassembled WGS sequence"/>
</dbReference>
<organism evidence="1 2">
    <name type="scientific">Trachymyrmex cornetzi</name>
    <dbReference type="NCBI Taxonomy" id="471704"/>
    <lineage>
        <taxon>Eukaryota</taxon>
        <taxon>Metazoa</taxon>
        <taxon>Ecdysozoa</taxon>
        <taxon>Arthropoda</taxon>
        <taxon>Hexapoda</taxon>
        <taxon>Insecta</taxon>
        <taxon>Pterygota</taxon>
        <taxon>Neoptera</taxon>
        <taxon>Endopterygota</taxon>
        <taxon>Hymenoptera</taxon>
        <taxon>Apocrita</taxon>
        <taxon>Aculeata</taxon>
        <taxon>Formicoidea</taxon>
        <taxon>Formicidae</taxon>
        <taxon>Myrmicinae</taxon>
        <taxon>Trachymyrmex</taxon>
    </lineage>
</organism>
<keyword evidence="2" id="KW-1185">Reference proteome</keyword>
<dbReference type="AlphaFoldDB" id="A0A195DJN7"/>
<accession>A0A195DJN7</accession>
<evidence type="ECO:0000313" key="1">
    <source>
        <dbReference type="EMBL" id="KYN13098.1"/>
    </source>
</evidence>
<dbReference type="EMBL" id="KQ980794">
    <property type="protein sequence ID" value="KYN13098.1"/>
    <property type="molecule type" value="Genomic_DNA"/>
</dbReference>
<protein>
    <submittedName>
        <fullName evidence="1">Uncharacterized protein</fullName>
    </submittedName>
</protein>
<feature type="non-terminal residue" evidence="1">
    <location>
        <position position="1"/>
    </location>
</feature>
<evidence type="ECO:0000313" key="2">
    <source>
        <dbReference type="Proteomes" id="UP000078492"/>
    </source>
</evidence>
<sequence>KCRHSSNWQPQVQTQKIVVQKMQEPSMSTMQIAQTKQSPVGRCYRQDGLEKKAKTGLQLVPVAPQEEQDKVEKSPTEDVKKLDETKAATQIQFMVLPTESSDVTQIYVLMKIDKQGQIQLLDNNGPIGRNYIESGRRENLT</sequence>
<reference evidence="1 2" key="1">
    <citation type="submission" date="2015-09" db="EMBL/GenBank/DDBJ databases">
        <title>Trachymyrmex cornetzi WGS genome.</title>
        <authorList>
            <person name="Nygaard S."/>
            <person name="Hu H."/>
            <person name="Boomsma J."/>
            <person name="Zhang G."/>
        </authorList>
    </citation>
    <scope>NUCLEOTIDE SEQUENCE [LARGE SCALE GENOMIC DNA]</scope>
    <source>
        <strain evidence="1">Tcor2-1</strain>
        <tissue evidence="1">Whole body</tissue>
    </source>
</reference>
<dbReference type="STRING" id="471704.A0A195DJN7"/>
<gene>
    <name evidence="1" type="ORF">ALC57_14782</name>
</gene>
<name>A0A195DJN7_9HYME</name>
<proteinExistence type="predicted"/>